<evidence type="ECO:0000313" key="3">
    <source>
        <dbReference type="Proteomes" id="UP000019140"/>
    </source>
</evidence>
<dbReference type="Proteomes" id="UP000019140">
    <property type="component" value="Unassembled WGS sequence"/>
</dbReference>
<accession>W4LIP2</accession>
<keyword evidence="3" id="KW-1185">Reference proteome</keyword>
<dbReference type="HOGENOM" id="CLU_1709877_0_0_7"/>
<dbReference type="AlphaFoldDB" id="W4LIP2"/>
<comment type="caution">
    <text evidence="2">The sequence shown here is derived from an EMBL/GenBank/DDBJ whole genome shotgun (WGS) entry which is preliminary data.</text>
</comment>
<keyword evidence="1" id="KW-0812">Transmembrane</keyword>
<protein>
    <submittedName>
        <fullName evidence="2">Uncharacterized protein</fullName>
    </submittedName>
</protein>
<proteinExistence type="predicted"/>
<organism evidence="2 3">
    <name type="scientific">Candidatus Entotheonella gemina</name>
    <dbReference type="NCBI Taxonomy" id="1429439"/>
    <lineage>
        <taxon>Bacteria</taxon>
        <taxon>Pseudomonadati</taxon>
        <taxon>Nitrospinota/Tectimicrobiota group</taxon>
        <taxon>Candidatus Tectimicrobiota</taxon>
        <taxon>Candidatus Entotheonellia</taxon>
        <taxon>Candidatus Entotheonellales</taxon>
        <taxon>Candidatus Entotheonellaceae</taxon>
        <taxon>Candidatus Entotheonella</taxon>
    </lineage>
</organism>
<feature type="transmembrane region" description="Helical" evidence="1">
    <location>
        <begin position="34"/>
        <end position="52"/>
    </location>
</feature>
<reference evidence="2 3" key="1">
    <citation type="journal article" date="2014" name="Nature">
        <title>An environmental bacterial taxon with a large and distinct metabolic repertoire.</title>
        <authorList>
            <person name="Wilson M.C."/>
            <person name="Mori T."/>
            <person name="Ruckert C."/>
            <person name="Uria A.R."/>
            <person name="Helf M.J."/>
            <person name="Takada K."/>
            <person name="Gernert C."/>
            <person name="Steffens U.A."/>
            <person name="Heycke N."/>
            <person name="Schmitt S."/>
            <person name="Rinke C."/>
            <person name="Helfrich E.J."/>
            <person name="Brachmann A.O."/>
            <person name="Gurgui C."/>
            <person name="Wakimoto T."/>
            <person name="Kracht M."/>
            <person name="Crusemann M."/>
            <person name="Hentschel U."/>
            <person name="Abe I."/>
            <person name="Matsunaga S."/>
            <person name="Kalinowski J."/>
            <person name="Takeyama H."/>
            <person name="Piel J."/>
        </authorList>
    </citation>
    <scope>NUCLEOTIDE SEQUENCE [LARGE SCALE GENOMIC DNA]</scope>
    <source>
        <strain evidence="3">TSY2</strain>
    </source>
</reference>
<evidence type="ECO:0000313" key="2">
    <source>
        <dbReference type="EMBL" id="ETW97211.1"/>
    </source>
</evidence>
<gene>
    <name evidence="2" type="ORF">ETSY2_45030</name>
</gene>
<keyword evidence="1" id="KW-1133">Transmembrane helix</keyword>
<dbReference type="EMBL" id="AZHX01002088">
    <property type="protein sequence ID" value="ETW97211.1"/>
    <property type="molecule type" value="Genomic_DNA"/>
</dbReference>
<keyword evidence="1" id="KW-0472">Membrane</keyword>
<evidence type="ECO:0000256" key="1">
    <source>
        <dbReference type="SAM" id="Phobius"/>
    </source>
</evidence>
<sequence length="153" mass="15759">MTSAVPSRLLLACVQGFSVDVTWQLHLDVSLLSSIGAALAIGCSLILAAMALGMMMQSGTQQRVLQLGAAITLCAVGIKGLGVDLPQAVGLGPFFCGCAWSMSAVLHPHVASFVKGLRHSAGDIGHDVSTLTSSSDLPAFATYLTRNDIVTSC</sequence>
<name>W4LIP2_9BACT</name>